<name>A0A7U4DNU9_DESPD</name>
<dbReference type="EMBL" id="CP002364">
    <property type="protein sequence ID" value="ADW17471.1"/>
    <property type="molecule type" value="Genomic_DNA"/>
</dbReference>
<feature type="transmembrane region" description="Helical" evidence="2">
    <location>
        <begin position="85"/>
        <end position="113"/>
    </location>
</feature>
<proteinExistence type="predicted"/>
<dbReference type="Pfam" id="PF09822">
    <property type="entry name" value="ABC_transp_aux"/>
    <property type="match status" value="1"/>
</dbReference>
<feature type="domain" description="ABC-type uncharacterised transport system" evidence="3">
    <location>
        <begin position="585"/>
        <end position="829"/>
    </location>
</feature>
<evidence type="ECO:0000313" key="5">
    <source>
        <dbReference type="EMBL" id="ADW17471.1"/>
    </source>
</evidence>
<feature type="compositionally biased region" description="Basic and acidic residues" evidence="1">
    <location>
        <begin position="824"/>
        <end position="835"/>
    </location>
</feature>
<evidence type="ECO:0000259" key="3">
    <source>
        <dbReference type="Pfam" id="PF09822"/>
    </source>
</evidence>
<dbReference type="AlphaFoldDB" id="A0A7U4DNU9"/>
<dbReference type="Pfam" id="PF23357">
    <property type="entry name" value="DUF7088"/>
    <property type="match status" value="1"/>
</dbReference>
<feature type="transmembrane region" description="Helical" evidence="2">
    <location>
        <begin position="161"/>
        <end position="178"/>
    </location>
</feature>
<feature type="transmembrane region" description="Helical" evidence="2">
    <location>
        <begin position="254"/>
        <end position="275"/>
    </location>
</feature>
<feature type="domain" description="DUF7088" evidence="4">
    <location>
        <begin position="282"/>
        <end position="385"/>
    </location>
</feature>
<keyword evidence="6" id="KW-1185">Reference proteome</keyword>
<sequence>MNTLRKVARRELAVFFATPAAFIFFGAFLAATLFIFFWVETFFSRNIADVRPMFEWMPLLLIFLASAITMRVWSEEHRAGTLEPLLTAPVSLPVLVGGKFIACLGLVAIGLLLTLPLPLTVSFLGQLDWGPVFGGYLASLVLAGAYIAIGLWVSAQFNSQIVSLIVSTLACSFLYLLGSDTLTSFFGNQGGELLKLLGAGARFDAITRGVIDLRDLLYSFSLIGIFLSLNVYTLERQRWAGNPINSVHRRWGVLTALLVGNLLLLNFWLAPIGVLRADLTAGKIYSISPATRSYLDRLQEPLLIRGYFSSQTHPLLAPLQPQLRDLLREYEVAGKGRVRVEFVDPQEKPELEQEAGEKYGIRPVPFQTASRYQTAVTNSYFDVLIKYGDEFVTLGFQDLIEVKSEGDTQLEVELRNPEHDITRAIKKVLYSYQGGGNLFAGIGNPVVFHGYVSPEAKLPQPLVELRRNLESVLAELKTQGGDKFSVSFADPDADGGQLADRLGKEFGMRPMVAGLLSTETFWFYMTLESGGQQVQVALPSALDKAALKGAIEASLKRFSKGMLKTVALYTPPANPSMAQFGMMDQGNTFQLLQRFAEQEHRIKPVDLSTGQVDPEADILMVVAPERLQEKQVFAIDQFLMQGGTVVLATSPFDVSLQGRISATDKQSGLSDWLAGYGITLGKTLVLDPQNAAFPVPVERQAGGYSIRETHLINYPYFVDIRSDGMNRNGGLISGIDQLSMTWASPITVDADKNKGRQVVRLLESSRGSWLSDSIDIQPNFDRYGQAGFAQGEAAGRQLLAVMVEGGFASHFKGKTSPLIEEARTRQAEKDKKAKEQPAAGQSETAAEQPVEPQQPEVIGRVLERSPDSARIILFASNTFLADTSLELASGAGGTRYLNPLQLMANTIDWSLEDRDLLSIRGRGHFARTLLPMDKEARMIWEYMNYGLAAFGLLSVWGLRRLVRARARRREQLLIAGRIEP</sequence>
<feature type="transmembrane region" description="Helical" evidence="2">
    <location>
        <begin position="12"/>
        <end position="36"/>
    </location>
</feature>
<evidence type="ECO:0000256" key="2">
    <source>
        <dbReference type="SAM" id="Phobius"/>
    </source>
</evidence>
<dbReference type="Pfam" id="PF12679">
    <property type="entry name" value="ABC2_membrane_2"/>
    <property type="match status" value="1"/>
</dbReference>
<feature type="transmembrane region" description="Helical" evidence="2">
    <location>
        <begin position="133"/>
        <end position="154"/>
    </location>
</feature>
<evidence type="ECO:0000259" key="4">
    <source>
        <dbReference type="Pfam" id="PF23357"/>
    </source>
</evidence>
<protein>
    <submittedName>
        <fullName evidence="5">ABC-type uncharacterized transport system</fullName>
    </submittedName>
</protein>
<evidence type="ECO:0000256" key="1">
    <source>
        <dbReference type="SAM" id="MobiDB-lite"/>
    </source>
</evidence>
<feature type="transmembrane region" description="Helical" evidence="2">
    <location>
        <begin position="942"/>
        <end position="962"/>
    </location>
</feature>
<keyword evidence="2" id="KW-1133">Transmembrane helix</keyword>
<reference evidence="5 6" key="1">
    <citation type="journal article" date="2011" name="Stand. Genomic Sci.">
        <title>Complete genome sequence of Desulfobulbus propionicus type strain (1pr3).</title>
        <authorList>
            <person name="Pagani I."/>
            <person name="Lapidus A."/>
            <person name="Nolan M."/>
            <person name="Lucas S."/>
            <person name="Hammon N."/>
            <person name="Deshpande S."/>
            <person name="Cheng J.F."/>
            <person name="Chertkov O."/>
            <person name="Davenport K."/>
            <person name="Tapia R."/>
            <person name="Han C."/>
            <person name="Goodwin L."/>
            <person name="Pitluck S."/>
            <person name="Liolios K."/>
            <person name="Mavromatis K."/>
            <person name="Ivanova N."/>
            <person name="Mikhailova N."/>
            <person name="Pati A."/>
            <person name="Chen A."/>
            <person name="Palaniappan K."/>
            <person name="Land M."/>
            <person name="Hauser L."/>
            <person name="Chang Y.J."/>
            <person name="Jeffries C.D."/>
            <person name="Detter J.C."/>
            <person name="Brambilla E."/>
            <person name="Kannan K.P."/>
            <person name="Djao O.D."/>
            <person name="Rohde M."/>
            <person name="Pukall R."/>
            <person name="Spring S."/>
            <person name="Goker M."/>
            <person name="Sikorski J."/>
            <person name="Woyke T."/>
            <person name="Bristow J."/>
            <person name="Eisen J.A."/>
            <person name="Markowitz V."/>
            <person name="Hugenholtz P."/>
            <person name="Kyrpides N.C."/>
            <person name="Klenk H.P."/>
        </authorList>
    </citation>
    <scope>NUCLEOTIDE SEQUENCE [LARGE SCALE GENOMIC DNA]</scope>
    <source>
        <strain evidence="6">ATCC 33891 / DSM 2032 / 1pr3</strain>
    </source>
</reference>
<dbReference type="InterPro" id="IPR019196">
    <property type="entry name" value="ABC_transp_unknown"/>
</dbReference>
<dbReference type="RefSeq" id="WP_015724013.1">
    <property type="nucleotide sequence ID" value="NC_014972.1"/>
</dbReference>
<feature type="transmembrane region" description="Helical" evidence="2">
    <location>
        <begin position="56"/>
        <end position="73"/>
    </location>
</feature>
<accession>A0A7U4DNU9</accession>
<dbReference type="InterPro" id="IPR055396">
    <property type="entry name" value="DUF7088"/>
</dbReference>
<feature type="region of interest" description="Disordered" evidence="1">
    <location>
        <begin position="824"/>
        <end position="853"/>
    </location>
</feature>
<dbReference type="KEGG" id="dpr:Despr_1307"/>
<keyword evidence="2" id="KW-0472">Membrane</keyword>
<keyword evidence="2" id="KW-0812">Transmembrane</keyword>
<gene>
    <name evidence="5" type="ordered locus">Despr_1307</name>
</gene>
<evidence type="ECO:0000313" key="6">
    <source>
        <dbReference type="Proteomes" id="UP000006365"/>
    </source>
</evidence>
<dbReference type="Proteomes" id="UP000006365">
    <property type="component" value="Chromosome"/>
</dbReference>
<organism evidence="5 6">
    <name type="scientific">Desulfobulbus propionicus (strain ATCC 33891 / DSM 2032 / VKM B-1956 / 1pr3)</name>
    <dbReference type="NCBI Taxonomy" id="577650"/>
    <lineage>
        <taxon>Bacteria</taxon>
        <taxon>Pseudomonadati</taxon>
        <taxon>Thermodesulfobacteriota</taxon>
        <taxon>Desulfobulbia</taxon>
        <taxon>Desulfobulbales</taxon>
        <taxon>Desulfobulbaceae</taxon>
        <taxon>Desulfobulbus</taxon>
    </lineage>
</organism>
<feature type="transmembrane region" description="Helical" evidence="2">
    <location>
        <begin position="216"/>
        <end position="234"/>
    </location>
</feature>